<dbReference type="PATRIC" id="fig|1441095.3.peg.4900"/>
<reference evidence="2" key="1">
    <citation type="submission" date="2015-08" db="EMBL/GenBank/DDBJ databases">
        <title>Genome sequencing project for genomic taxonomy and phylogenomics of Bacillus-like bacteria.</title>
        <authorList>
            <person name="Liu B."/>
            <person name="Wang J."/>
            <person name="Zhu Y."/>
            <person name="Liu G."/>
            <person name="Chen Q."/>
            <person name="Chen Z."/>
            <person name="Lan J."/>
            <person name="Che J."/>
            <person name="Ge C."/>
            <person name="Shi H."/>
            <person name="Pan Z."/>
            <person name="Liu X."/>
        </authorList>
    </citation>
    <scope>NUCLEOTIDE SEQUENCE [LARGE SCALE GENOMIC DNA]</scope>
    <source>
        <strain evidence="2">FJAT-4402</strain>
    </source>
</reference>
<proteinExistence type="predicted"/>
<dbReference type="Proteomes" id="UP000067625">
    <property type="component" value="Chromosome"/>
</dbReference>
<dbReference type="AlphaFoldDB" id="A0A0M4FN23"/>
<reference evidence="1 2" key="2">
    <citation type="journal article" date="2016" name="Int. J. Syst. Evol. Microbiol.">
        <title>Bacillus gobiensis sp. nov., isolated from a soil sample.</title>
        <authorList>
            <person name="Liu B."/>
            <person name="Liu G.H."/>
            <person name="Cetin S."/>
            <person name="Schumann P."/>
            <person name="Pan Z.Z."/>
            <person name="Chen Q.Q."/>
        </authorList>
    </citation>
    <scope>NUCLEOTIDE SEQUENCE [LARGE SCALE GENOMIC DNA]</scope>
    <source>
        <strain evidence="1 2">FJAT-4402</strain>
    </source>
</reference>
<gene>
    <name evidence="1" type="ORF">AM592_22180</name>
</gene>
<dbReference type="EMBL" id="CP012600">
    <property type="protein sequence ID" value="ALC83904.1"/>
    <property type="molecule type" value="Genomic_DNA"/>
</dbReference>
<protein>
    <submittedName>
        <fullName evidence="1">Uncharacterized protein</fullName>
    </submittedName>
</protein>
<accession>A0A0M4FN23</accession>
<name>A0A0M4FN23_9BACI</name>
<keyword evidence="2" id="KW-1185">Reference proteome</keyword>
<organism evidence="1 2">
    <name type="scientific">Bacillus gobiensis</name>
    <dbReference type="NCBI Taxonomy" id="1441095"/>
    <lineage>
        <taxon>Bacteria</taxon>
        <taxon>Bacillati</taxon>
        <taxon>Bacillota</taxon>
        <taxon>Bacilli</taxon>
        <taxon>Bacillales</taxon>
        <taxon>Bacillaceae</taxon>
        <taxon>Bacillus</taxon>
    </lineage>
</organism>
<evidence type="ECO:0000313" key="1">
    <source>
        <dbReference type="EMBL" id="ALC83904.1"/>
    </source>
</evidence>
<sequence>MLVHCQNKSRATIKKFQNIITLIPEYTKGRFSGVTKKTQFLNFNAEKLGFFIFTYRLSDRVPAVDRKVKLKK</sequence>
<evidence type="ECO:0000313" key="2">
    <source>
        <dbReference type="Proteomes" id="UP000067625"/>
    </source>
</evidence>